<comment type="caution">
    <text evidence="7">The sequence shown here is derived from an EMBL/GenBank/DDBJ whole genome shotgun (WGS) entry which is preliminary data.</text>
</comment>
<keyword evidence="3 6" id="KW-0812">Transmembrane</keyword>
<dbReference type="PANTHER" id="PTHR23427:SF2">
    <property type="entry name" value="SURFEIT LOCUS PROTEIN 1"/>
    <property type="match status" value="1"/>
</dbReference>
<keyword evidence="4 6" id="KW-1133">Transmembrane helix</keyword>
<dbReference type="PANTHER" id="PTHR23427">
    <property type="entry name" value="SURFEIT LOCUS PROTEIN"/>
    <property type="match status" value="1"/>
</dbReference>
<evidence type="ECO:0000256" key="1">
    <source>
        <dbReference type="ARBA" id="ARBA00004370"/>
    </source>
</evidence>
<dbReference type="RefSeq" id="WP_344313524.1">
    <property type="nucleotide sequence ID" value="NZ_BAAANY010000023.1"/>
</dbReference>
<dbReference type="PROSITE" id="PS50895">
    <property type="entry name" value="SURF1"/>
    <property type="match status" value="1"/>
</dbReference>
<keyword evidence="8" id="KW-1185">Reference proteome</keyword>
<feature type="transmembrane region" description="Helical" evidence="6">
    <location>
        <begin position="12"/>
        <end position="32"/>
    </location>
</feature>
<proteinExistence type="inferred from homology"/>
<organism evidence="7 8">
    <name type="scientific">Fodinicola feengrottensis</name>
    <dbReference type="NCBI Taxonomy" id="435914"/>
    <lineage>
        <taxon>Bacteria</taxon>
        <taxon>Bacillati</taxon>
        <taxon>Actinomycetota</taxon>
        <taxon>Actinomycetes</taxon>
        <taxon>Mycobacteriales</taxon>
        <taxon>Fodinicola</taxon>
    </lineage>
</organism>
<keyword evidence="6" id="KW-1003">Cell membrane</keyword>
<evidence type="ECO:0000256" key="3">
    <source>
        <dbReference type="ARBA" id="ARBA00022692"/>
    </source>
</evidence>
<dbReference type="Pfam" id="PF02104">
    <property type="entry name" value="SURF1"/>
    <property type="match status" value="1"/>
</dbReference>
<keyword evidence="5 6" id="KW-0472">Membrane</keyword>
<dbReference type="InterPro" id="IPR045214">
    <property type="entry name" value="Surf1/Surf4"/>
</dbReference>
<reference evidence="7 8" key="1">
    <citation type="journal article" date="2019" name="Int. J. Syst. Evol. Microbiol.">
        <title>The Global Catalogue of Microorganisms (GCM) 10K type strain sequencing project: providing services to taxonomists for standard genome sequencing and annotation.</title>
        <authorList>
            <consortium name="The Broad Institute Genomics Platform"/>
            <consortium name="The Broad Institute Genome Sequencing Center for Infectious Disease"/>
            <person name="Wu L."/>
            <person name="Ma J."/>
        </authorList>
    </citation>
    <scope>NUCLEOTIDE SEQUENCE [LARGE SCALE GENOMIC DNA]</scope>
    <source>
        <strain evidence="7 8">JCM 14718</strain>
    </source>
</reference>
<dbReference type="Proteomes" id="UP001500618">
    <property type="component" value="Unassembled WGS sequence"/>
</dbReference>
<sequence>MLAFLRKPKWIILGFLVIVMAVTFVALGFWQLGRLQGVRDENQHILATRSATATPVEQLMRTDKAPTTQIEYRSVVATGRWDTGHQILVRYRQIADDNGLYIVTPLVTSNGTRLLVARGWIPFGENPSKEQPVPAPIAGKDGMVTVTGRIRLPEPGDTHQSSVGGMISVTRIDAAALGKAIGAPTYDGYVELVSQNPAVTGKYPEAIPQGALDEGNHESYAYQWFTFSIMAVAGFVLLAMLEVRKRRRETTTQPVLAGRDKVEV</sequence>
<comment type="subcellular location">
    <subcellularLocation>
        <location evidence="6">Cell membrane</location>
        <topology evidence="6">Multi-pass membrane protein</topology>
    </subcellularLocation>
    <subcellularLocation>
        <location evidence="1">Membrane</location>
    </subcellularLocation>
</comment>
<evidence type="ECO:0000256" key="4">
    <source>
        <dbReference type="ARBA" id="ARBA00022989"/>
    </source>
</evidence>
<comment type="similarity">
    <text evidence="2 6">Belongs to the SURF1 family.</text>
</comment>
<evidence type="ECO:0000256" key="2">
    <source>
        <dbReference type="ARBA" id="ARBA00007165"/>
    </source>
</evidence>
<accession>A0ABN2IAK9</accession>
<dbReference type="CDD" id="cd06662">
    <property type="entry name" value="SURF1"/>
    <property type="match status" value="1"/>
</dbReference>
<dbReference type="EMBL" id="BAAANY010000023">
    <property type="protein sequence ID" value="GAA1701089.1"/>
    <property type="molecule type" value="Genomic_DNA"/>
</dbReference>
<evidence type="ECO:0000313" key="8">
    <source>
        <dbReference type="Proteomes" id="UP001500618"/>
    </source>
</evidence>
<evidence type="ECO:0000256" key="6">
    <source>
        <dbReference type="RuleBase" id="RU363076"/>
    </source>
</evidence>
<feature type="transmembrane region" description="Helical" evidence="6">
    <location>
        <begin position="221"/>
        <end position="241"/>
    </location>
</feature>
<name>A0ABN2IAK9_9ACTN</name>
<evidence type="ECO:0000256" key="5">
    <source>
        <dbReference type="ARBA" id="ARBA00023136"/>
    </source>
</evidence>
<evidence type="ECO:0000313" key="7">
    <source>
        <dbReference type="EMBL" id="GAA1701089.1"/>
    </source>
</evidence>
<protein>
    <recommendedName>
        <fullName evidence="6">SURF1-like protein</fullName>
    </recommendedName>
</protein>
<gene>
    <name evidence="7" type="ORF">GCM10009765_58300</name>
</gene>
<dbReference type="InterPro" id="IPR002994">
    <property type="entry name" value="Surf1/Shy1"/>
</dbReference>